<dbReference type="PANTHER" id="PTHR43285">
    <property type="entry name" value="ANTHRANILATE PHOSPHORIBOSYLTRANSFERASE"/>
    <property type="match status" value="1"/>
</dbReference>
<sequence length="535" mass="58975">MILLIDNYDSFTYNIYQAFYRFGFPINVVRSDKISIEEIRALSPQYIIIGPGPKTPQEAGISIQIVQELQGVYPILGICLGHQAIMAAFGMDIVNAKHIVHGKVEPLHHNQKGLFRHIKPLTPIVRYHSLVGEVHQLPECFEVSAWSEDGEIMAIEHKSYQLMGVQFHPESIGTIEGEKMLLNFLHYTREIIPIKQYLKSTMQGENLNFKQACDVMDEITEGNMSDAQIGSILTSLEIKGVNAEELAGFASVLKKKAITFPLPLSDEVRLDMVGTGSSPNKTFNVSTTSALLLATAGVKVIKHGNRAVTSKSGSADLLQALGVNVDMDAQTCKYVYDNIGITFLFAQKFHAAMRFAAPARASLGFRTIFNLIGPLSNPASVTHQFIGVFDKSYTEIMAQALDILGIQRAMVVSGFDCYDEISLCAPTQITELDRGNIHTYVFNPNEVGLDFASFAELKGGDVAENKCISLDIFNATAPNSPKTQLVALNTGAALYLAGKAKDIKEGYFLAQEIIASKRVFEVLEEFVRLSHKRDK</sequence>
<comment type="catalytic activity">
    <reaction evidence="4">
        <text>N-(5-phospho-beta-D-ribosyl)anthranilate + diphosphate = 5-phospho-alpha-D-ribose 1-diphosphate + anthranilate</text>
        <dbReference type="Rhea" id="RHEA:11768"/>
        <dbReference type="ChEBI" id="CHEBI:16567"/>
        <dbReference type="ChEBI" id="CHEBI:18277"/>
        <dbReference type="ChEBI" id="CHEBI:33019"/>
        <dbReference type="ChEBI" id="CHEBI:58017"/>
        <dbReference type="EC" id="2.4.2.18"/>
    </reaction>
</comment>
<dbReference type="NCBIfam" id="TIGR01245">
    <property type="entry name" value="trpD"/>
    <property type="match status" value="1"/>
</dbReference>
<comment type="pathway">
    <text evidence="4">Amino-acid biosynthesis; L-tryptophan biosynthesis; L-tryptophan from chorismate: step 2/5.</text>
</comment>
<feature type="binding site" evidence="4">
    <location>
        <position position="420"/>
    </location>
    <ligand>
        <name>Mg(2+)</name>
        <dbReference type="ChEBI" id="CHEBI:18420"/>
        <label>2</label>
    </ligand>
</feature>
<proteinExistence type="inferred from homology"/>
<dbReference type="Pfam" id="PF00591">
    <property type="entry name" value="Glycos_transf_3"/>
    <property type="match status" value="1"/>
</dbReference>
<dbReference type="CDD" id="cd01743">
    <property type="entry name" value="GATase1_Anthranilate_Synthase"/>
    <property type="match status" value="1"/>
</dbReference>
<dbReference type="Gene3D" id="3.40.50.880">
    <property type="match status" value="1"/>
</dbReference>
<dbReference type="HAMAP" id="MF_00211">
    <property type="entry name" value="TrpD"/>
    <property type="match status" value="1"/>
</dbReference>
<feature type="binding site" evidence="4">
    <location>
        <begin position="284"/>
        <end position="287"/>
    </location>
    <ligand>
        <name>5-phospho-alpha-D-ribose 1-diphosphate</name>
        <dbReference type="ChEBI" id="CHEBI:58017"/>
    </ligand>
</feature>
<dbReference type="Gene3D" id="3.40.1030.10">
    <property type="entry name" value="Nucleoside phosphorylase/phosphoribosyltransferase catalytic domain"/>
    <property type="match status" value="1"/>
</dbReference>
<dbReference type="InterPro" id="IPR005940">
    <property type="entry name" value="Anthranilate_Pribosyl_Tfrase"/>
</dbReference>
<feature type="binding site" evidence="4">
    <location>
        <position position="274"/>
    </location>
    <ligand>
        <name>5-phospho-alpha-D-ribose 1-diphosphate</name>
        <dbReference type="ChEBI" id="CHEBI:58017"/>
    </ligand>
</feature>
<dbReference type="SUPFAM" id="SSF47648">
    <property type="entry name" value="Nucleoside phosphorylase/phosphoribosyltransferase N-terminal domain"/>
    <property type="match status" value="1"/>
</dbReference>
<keyword evidence="4" id="KW-0057">Aromatic amino acid biosynthesis</keyword>
<evidence type="ECO:0000256" key="2">
    <source>
        <dbReference type="ARBA" id="ARBA00022679"/>
    </source>
</evidence>
<evidence type="ECO:0000259" key="5">
    <source>
        <dbReference type="Pfam" id="PF00117"/>
    </source>
</evidence>
<dbReference type="InterPro" id="IPR035902">
    <property type="entry name" value="Nuc_phospho_transferase"/>
</dbReference>
<feature type="domain" description="Glycosyl transferase family 3 N-terminal" evidence="7">
    <location>
        <begin position="195"/>
        <end position="256"/>
    </location>
</feature>
<dbReference type="NCBIfam" id="NF011201">
    <property type="entry name" value="PRK14607.1"/>
    <property type="match status" value="1"/>
</dbReference>
<dbReference type="PRINTS" id="PR00096">
    <property type="entry name" value="GATASE"/>
</dbReference>
<feature type="binding site" evidence="4">
    <location>
        <position position="286"/>
    </location>
    <ligand>
        <name>Mg(2+)</name>
        <dbReference type="ChEBI" id="CHEBI:18420"/>
        <label>1</label>
    </ligand>
</feature>
<feature type="binding site" evidence="4">
    <location>
        <begin position="302"/>
        <end position="310"/>
    </location>
    <ligand>
        <name>5-phospho-alpha-D-ribose 1-diphosphate</name>
        <dbReference type="ChEBI" id="CHEBI:58017"/>
    </ligand>
</feature>
<dbReference type="PROSITE" id="PS51273">
    <property type="entry name" value="GATASE_TYPE_1"/>
    <property type="match status" value="1"/>
</dbReference>
<dbReference type="EMBL" id="CP145316">
    <property type="protein sequence ID" value="XAM18298.1"/>
    <property type="molecule type" value="Genomic_DNA"/>
</dbReference>
<dbReference type="SUPFAM" id="SSF52418">
    <property type="entry name" value="Nucleoside phosphorylase/phosphoribosyltransferase catalytic domain"/>
    <property type="match status" value="1"/>
</dbReference>
<dbReference type="InterPro" id="IPR017459">
    <property type="entry name" value="Glycosyl_Trfase_fam3_N_dom"/>
</dbReference>
<keyword evidence="4" id="KW-0028">Amino-acid biosynthesis</keyword>
<feature type="binding site" evidence="4">
    <location>
        <position position="314"/>
    </location>
    <ligand>
        <name>5-phospho-alpha-D-ribose 1-diphosphate</name>
        <dbReference type="ChEBI" id="CHEBI:58017"/>
    </ligand>
</feature>
<dbReference type="Proteomes" id="UP001434737">
    <property type="component" value="Chromosome"/>
</dbReference>
<reference evidence="8 9" key="1">
    <citation type="submission" date="2024-02" db="EMBL/GenBank/DDBJ databases">
        <title>Genome and pathogenicity analysis of Helicobacter mastomyrinus isolated from mice.</title>
        <authorList>
            <person name="Zhu L."/>
        </authorList>
    </citation>
    <scope>NUCLEOTIDE SEQUENCE [LARGE SCALE GENOMIC DNA]</scope>
    <source>
        <strain evidence="8 9">Hm-17</strain>
    </source>
</reference>
<keyword evidence="2 4" id="KW-0808">Transferase</keyword>
<comment type="similarity">
    <text evidence="4">Belongs to the anthranilate phosphoribosyltransferase family.</text>
</comment>
<keyword evidence="4" id="KW-0822">Tryptophan biosynthesis</keyword>
<keyword evidence="3" id="KW-0315">Glutamine amidotransferase</keyword>
<dbReference type="EC" id="2.4.2.18" evidence="4"/>
<comment type="caution">
    <text evidence="4">Lacks conserved residue(s) required for the propagation of feature annotation.</text>
</comment>
<dbReference type="InterPro" id="IPR029062">
    <property type="entry name" value="Class_I_gatase-like"/>
</dbReference>
<comment type="subunit">
    <text evidence="4">Homodimer.</text>
</comment>
<dbReference type="NCBIfam" id="TIGR00566">
    <property type="entry name" value="trpG_papA"/>
    <property type="match status" value="1"/>
</dbReference>
<dbReference type="InterPro" id="IPR017926">
    <property type="entry name" value="GATASE"/>
</dbReference>
<keyword evidence="4" id="KW-0460">Magnesium</keyword>
<evidence type="ECO:0000256" key="4">
    <source>
        <dbReference type="HAMAP-Rule" id="MF_00211"/>
    </source>
</evidence>
<dbReference type="InterPro" id="IPR000312">
    <property type="entry name" value="Glycosyl_Trfase_fam3"/>
</dbReference>
<comment type="function">
    <text evidence="4">Catalyzes the transfer of the phosphoribosyl group of 5-phosphorylribose-1-pyrophosphate (PRPP) to anthranilate to yield N-(5'-phosphoribosyl)-anthranilate (PRA).</text>
</comment>
<keyword evidence="4" id="KW-0479">Metal-binding</keyword>
<dbReference type="GO" id="GO:0004049">
    <property type="term" value="F:anthranilate synthase activity"/>
    <property type="evidence" value="ECO:0007669"/>
    <property type="project" value="UniProtKB-EC"/>
</dbReference>
<dbReference type="Pfam" id="PF00117">
    <property type="entry name" value="GATase"/>
    <property type="match status" value="1"/>
</dbReference>
<accession>A0ABZ3F562</accession>
<protein>
    <recommendedName>
        <fullName evidence="4">Anthranilate phosphoribosyltransferase</fullName>
        <ecNumber evidence="4">2.4.2.18</ecNumber>
    </recommendedName>
</protein>
<evidence type="ECO:0000259" key="6">
    <source>
        <dbReference type="Pfam" id="PF00591"/>
    </source>
</evidence>
<keyword evidence="1 4" id="KW-0328">Glycosyltransferase</keyword>
<feature type="domain" description="Glycosyl transferase family 3" evidence="6">
    <location>
        <begin position="270"/>
        <end position="516"/>
    </location>
</feature>
<evidence type="ECO:0000256" key="1">
    <source>
        <dbReference type="ARBA" id="ARBA00022676"/>
    </source>
</evidence>
<dbReference type="PRINTS" id="PR00097">
    <property type="entry name" value="ANTSNTHASEII"/>
</dbReference>
<dbReference type="SUPFAM" id="SSF52317">
    <property type="entry name" value="Class I glutamine amidotransferase-like"/>
    <property type="match status" value="1"/>
</dbReference>
<feature type="binding site" evidence="4">
    <location>
        <position position="305"/>
    </location>
    <ligand>
        <name>anthranilate</name>
        <dbReference type="ChEBI" id="CHEBI:16567"/>
        <label>1</label>
    </ligand>
</feature>
<dbReference type="PANTHER" id="PTHR43285:SF2">
    <property type="entry name" value="ANTHRANILATE PHOSPHORIBOSYLTRANSFERASE"/>
    <property type="match status" value="1"/>
</dbReference>
<keyword evidence="8" id="KW-0456">Lyase</keyword>
<dbReference type="InterPro" id="IPR036320">
    <property type="entry name" value="Glycosyl_Trfase_fam3_N_dom_sf"/>
</dbReference>
<gene>
    <name evidence="4" type="primary">trpD</name>
    <name evidence="8" type="ORF">V3I05_00990</name>
</gene>
<comment type="cofactor">
    <cofactor evidence="4">
        <name>Mg(2+)</name>
        <dbReference type="ChEBI" id="CHEBI:18420"/>
    </cofactor>
    <text evidence="4">Binds 2 magnesium ions per monomer.</text>
</comment>
<feature type="domain" description="Glutamine amidotransferase" evidence="5">
    <location>
        <begin position="3"/>
        <end position="185"/>
    </location>
</feature>
<keyword evidence="9" id="KW-1185">Reference proteome</keyword>
<evidence type="ECO:0000313" key="9">
    <source>
        <dbReference type="Proteomes" id="UP001434737"/>
    </source>
</evidence>
<dbReference type="InterPro" id="IPR006221">
    <property type="entry name" value="TrpG/PapA_dom"/>
</dbReference>
<feature type="binding site" evidence="4">
    <location>
        <position position="360"/>
    </location>
    <ligand>
        <name>anthranilate</name>
        <dbReference type="ChEBI" id="CHEBI:16567"/>
        <label>2</label>
    </ligand>
</feature>
<feature type="binding site" evidence="4">
    <location>
        <position position="274"/>
    </location>
    <ligand>
        <name>anthranilate</name>
        <dbReference type="ChEBI" id="CHEBI:16567"/>
        <label>1</label>
    </ligand>
</feature>
<organism evidence="8 9">
    <name type="scientific">Helicobacter mastomyrinus</name>
    <dbReference type="NCBI Taxonomy" id="287948"/>
    <lineage>
        <taxon>Bacteria</taxon>
        <taxon>Pseudomonadati</taxon>
        <taxon>Campylobacterota</taxon>
        <taxon>Epsilonproteobacteria</taxon>
        <taxon>Campylobacterales</taxon>
        <taxon>Helicobacteraceae</taxon>
        <taxon>Helicobacter</taxon>
    </lineage>
</organism>
<evidence type="ECO:0000259" key="7">
    <source>
        <dbReference type="Pfam" id="PF02885"/>
    </source>
</evidence>
<evidence type="ECO:0000256" key="3">
    <source>
        <dbReference type="ARBA" id="ARBA00022962"/>
    </source>
</evidence>
<feature type="binding site" evidence="4">
    <location>
        <position position="420"/>
    </location>
    <ligand>
        <name>Mg(2+)</name>
        <dbReference type="ChEBI" id="CHEBI:18420"/>
        <label>1</label>
    </ligand>
</feature>
<feature type="binding site" evidence="4">
    <location>
        <position position="282"/>
    </location>
    <ligand>
        <name>5-phospho-alpha-D-ribose 1-diphosphate</name>
        <dbReference type="ChEBI" id="CHEBI:58017"/>
    </ligand>
</feature>
<dbReference type="Pfam" id="PF02885">
    <property type="entry name" value="Glycos_trans_3N"/>
    <property type="match status" value="1"/>
</dbReference>
<dbReference type="Gene3D" id="1.20.970.10">
    <property type="entry name" value="Transferase, Pyrimidine Nucleoside Phosphorylase, Chain C"/>
    <property type="match status" value="1"/>
</dbReference>
<name>A0ABZ3F562_9HELI</name>
<dbReference type="GO" id="GO:0004048">
    <property type="term" value="F:anthranilate phosphoribosyltransferase activity"/>
    <property type="evidence" value="ECO:0007669"/>
    <property type="project" value="UniProtKB-EC"/>
</dbReference>
<dbReference type="RefSeq" id="WP_300448516.1">
    <property type="nucleotide sequence ID" value="NZ_CP145316.1"/>
</dbReference>
<evidence type="ECO:0000313" key="8">
    <source>
        <dbReference type="EMBL" id="XAM18298.1"/>
    </source>
</evidence>
<feature type="binding site" evidence="4">
    <location>
        <position position="419"/>
    </location>
    <ligand>
        <name>Mg(2+)</name>
        <dbReference type="ChEBI" id="CHEBI:18420"/>
        <label>2</label>
    </ligand>
</feature>